<dbReference type="EMBL" id="MSCK01000002">
    <property type="protein sequence ID" value="PQJ68735.1"/>
    <property type="molecule type" value="Genomic_DNA"/>
</dbReference>
<name>A0A2P6C744_9FLAO</name>
<evidence type="ECO:0000256" key="1">
    <source>
        <dbReference type="SAM" id="SignalP"/>
    </source>
</evidence>
<accession>A0A2P6C744</accession>
<dbReference type="OrthoDB" id="1201761at2"/>
<evidence type="ECO:0000313" key="3">
    <source>
        <dbReference type="Proteomes" id="UP000247345"/>
    </source>
</evidence>
<comment type="caution">
    <text evidence="2">The sequence shown here is derived from an EMBL/GenBank/DDBJ whole genome shotgun (WGS) entry which is preliminary data.</text>
</comment>
<feature type="chain" id="PRO_5015143358" description="DUF4294 domain-containing protein" evidence="1">
    <location>
        <begin position="19"/>
        <end position="179"/>
    </location>
</feature>
<keyword evidence="3" id="KW-1185">Reference proteome</keyword>
<evidence type="ECO:0008006" key="4">
    <source>
        <dbReference type="Google" id="ProtNLM"/>
    </source>
</evidence>
<proteinExistence type="predicted"/>
<sequence length="179" mass="21058">MKNIILFILLFCAFTTQAQYGYGNSQGRRQNQMPQTEQKAPEPNFDVERYIGIVVYDIEKAAKKSSIKLSSKEGQEFKKVLTKYNKDIKDITRINTFVLRSTKDMVENYQKKVMSTGDNSSQKKVMTTMNENLKPISVVLKEEDLKLDKTMKNLLSEKQYKKWIKYNRKIYKVFPKEEE</sequence>
<feature type="signal peptide" evidence="1">
    <location>
        <begin position="1"/>
        <end position="18"/>
    </location>
</feature>
<gene>
    <name evidence="2" type="ORF">BTO14_11835</name>
</gene>
<organism evidence="2 3">
    <name type="scientific">Polaribacter butkevichii</name>
    <dbReference type="NCBI Taxonomy" id="218490"/>
    <lineage>
        <taxon>Bacteria</taxon>
        <taxon>Pseudomonadati</taxon>
        <taxon>Bacteroidota</taxon>
        <taxon>Flavobacteriia</taxon>
        <taxon>Flavobacteriales</taxon>
        <taxon>Flavobacteriaceae</taxon>
    </lineage>
</organism>
<dbReference type="Proteomes" id="UP000247345">
    <property type="component" value="Unassembled WGS sequence"/>
</dbReference>
<dbReference type="RefSeq" id="WP_105049676.1">
    <property type="nucleotide sequence ID" value="NZ_CP150661.1"/>
</dbReference>
<protein>
    <recommendedName>
        <fullName evidence="4">DUF4294 domain-containing protein</fullName>
    </recommendedName>
</protein>
<evidence type="ECO:0000313" key="2">
    <source>
        <dbReference type="EMBL" id="PQJ68735.1"/>
    </source>
</evidence>
<keyword evidence="1" id="KW-0732">Signal</keyword>
<reference evidence="2 3" key="1">
    <citation type="submission" date="2016-12" db="EMBL/GenBank/DDBJ databases">
        <title>Trade-off between light-utilization and light-protection in marine flavobacteria.</title>
        <authorList>
            <person name="Kumagai Y."/>
            <person name="Yoshizawa S."/>
            <person name="Kogure K."/>
            <person name="Iwasaki W."/>
        </authorList>
    </citation>
    <scope>NUCLEOTIDE SEQUENCE [LARGE SCALE GENOMIC DNA]</scope>
    <source>
        <strain evidence="2 3">KCTC 12100</strain>
    </source>
</reference>
<dbReference type="AlphaFoldDB" id="A0A2P6C744"/>